<feature type="compositionally biased region" description="Low complexity" evidence="1">
    <location>
        <begin position="556"/>
        <end position="567"/>
    </location>
</feature>
<dbReference type="Pfam" id="PF03645">
    <property type="entry name" value="Tctex-1"/>
    <property type="match status" value="1"/>
</dbReference>
<feature type="non-terminal residue" evidence="2">
    <location>
        <position position="1"/>
    </location>
</feature>
<dbReference type="PANTHER" id="PTHR21255">
    <property type="entry name" value="T-COMPLEX-ASSOCIATED-TESTIS-EXPRESSED 1/ DYNEIN LIGHT CHAIN"/>
    <property type="match status" value="1"/>
</dbReference>
<dbReference type="Gene3D" id="1.20.890.10">
    <property type="entry name" value="cAMP-dependent protein kinase regulatory subunit, dimerization-anchoring domain"/>
    <property type="match status" value="1"/>
</dbReference>
<comment type="caution">
    <text evidence="2">The sequence shown here is derived from an EMBL/GenBank/DDBJ whole genome shotgun (WGS) entry which is preliminary data.</text>
</comment>
<feature type="region of interest" description="Disordered" evidence="1">
    <location>
        <begin position="599"/>
        <end position="635"/>
    </location>
</feature>
<evidence type="ECO:0000313" key="2">
    <source>
        <dbReference type="EMBL" id="DBA02218.1"/>
    </source>
</evidence>
<proteinExistence type="predicted"/>
<feature type="region of interest" description="Disordered" evidence="1">
    <location>
        <begin position="518"/>
        <end position="577"/>
    </location>
</feature>
<accession>A0AAV2Z4D2</accession>
<dbReference type="InterPro" id="IPR005334">
    <property type="entry name" value="Tctex-1-like"/>
</dbReference>
<dbReference type="AlphaFoldDB" id="A0AAV2Z4D2"/>
<dbReference type="PANTHER" id="PTHR21255:SF4">
    <property type="entry name" value="DYNEIN LIGHT CHAIN TCTEX-TYPE"/>
    <property type="match status" value="1"/>
</dbReference>
<feature type="region of interest" description="Disordered" evidence="1">
    <location>
        <begin position="425"/>
        <end position="464"/>
    </location>
</feature>
<dbReference type="GO" id="GO:0045505">
    <property type="term" value="F:dynein intermediate chain binding"/>
    <property type="evidence" value="ECO:0007669"/>
    <property type="project" value="TreeGrafter"/>
</dbReference>
<dbReference type="GO" id="GO:0005868">
    <property type="term" value="C:cytoplasmic dynein complex"/>
    <property type="evidence" value="ECO:0007669"/>
    <property type="project" value="TreeGrafter"/>
</dbReference>
<evidence type="ECO:0000313" key="3">
    <source>
        <dbReference type="Proteomes" id="UP001146120"/>
    </source>
</evidence>
<keyword evidence="3" id="KW-1185">Reference proteome</keyword>
<dbReference type="CDD" id="cd21455">
    <property type="entry name" value="DLC-like_DYNLT1_DYNLT3"/>
    <property type="match status" value="1"/>
</dbReference>
<name>A0AAV2Z4D2_9STRA</name>
<reference evidence="2" key="1">
    <citation type="submission" date="2022-11" db="EMBL/GenBank/DDBJ databases">
        <authorList>
            <person name="Morgan W.R."/>
            <person name="Tartar A."/>
        </authorList>
    </citation>
    <scope>NUCLEOTIDE SEQUENCE</scope>
    <source>
        <strain evidence="2">ARSEF 373</strain>
    </source>
</reference>
<feature type="compositionally biased region" description="Low complexity" evidence="1">
    <location>
        <begin position="626"/>
        <end position="635"/>
    </location>
</feature>
<reference evidence="2" key="2">
    <citation type="journal article" date="2023" name="Microbiol Resour">
        <title>Decontamination and Annotation of the Draft Genome Sequence of the Oomycete Lagenidium giganteum ARSEF 373.</title>
        <authorList>
            <person name="Morgan W.R."/>
            <person name="Tartar A."/>
        </authorList>
    </citation>
    <scope>NUCLEOTIDE SEQUENCE</scope>
    <source>
        <strain evidence="2">ARSEF 373</strain>
    </source>
</reference>
<dbReference type="CDD" id="cd22970">
    <property type="entry name" value="DD_NDKH5-like"/>
    <property type="match status" value="1"/>
</dbReference>
<gene>
    <name evidence="2" type="ORF">N0F65_007628</name>
</gene>
<dbReference type="Proteomes" id="UP001146120">
    <property type="component" value="Unassembled WGS sequence"/>
</dbReference>
<dbReference type="GO" id="GO:0005737">
    <property type="term" value="C:cytoplasm"/>
    <property type="evidence" value="ECO:0007669"/>
    <property type="project" value="TreeGrafter"/>
</dbReference>
<dbReference type="InterPro" id="IPR038586">
    <property type="entry name" value="Tctex-1-like_sf"/>
</dbReference>
<organism evidence="2 3">
    <name type="scientific">Lagenidium giganteum</name>
    <dbReference type="NCBI Taxonomy" id="4803"/>
    <lineage>
        <taxon>Eukaryota</taxon>
        <taxon>Sar</taxon>
        <taxon>Stramenopiles</taxon>
        <taxon>Oomycota</taxon>
        <taxon>Peronosporomycetes</taxon>
        <taxon>Pythiales</taxon>
        <taxon>Pythiaceae</taxon>
    </lineage>
</organism>
<feature type="compositionally biased region" description="Low complexity" evidence="1">
    <location>
        <begin position="518"/>
        <end position="530"/>
    </location>
</feature>
<dbReference type="Gene3D" id="3.30.1140.40">
    <property type="entry name" value="Tctex-1"/>
    <property type="match status" value="1"/>
</dbReference>
<dbReference type="GO" id="GO:0007018">
    <property type="term" value="P:microtubule-based movement"/>
    <property type="evidence" value="ECO:0007669"/>
    <property type="project" value="TreeGrafter"/>
</dbReference>
<dbReference type="EMBL" id="DAKRPA010000034">
    <property type="protein sequence ID" value="DBA02218.1"/>
    <property type="molecule type" value="Genomic_DNA"/>
</dbReference>
<evidence type="ECO:0000256" key="1">
    <source>
        <dbReference type="SAM" id="MobiDB-lite"/>
    </source>
</evidence>
<protein>
    <submittedName>
        <fullName evidence="2">Uncharacterized protein</fullName>
    </submittedName>
</protein>
<sequence length="739" mass="80318">DNTSALDSASMDAAYNGCNYKARREFLSEPFEVRLFDADDAGIAVVVFQAGGNEGAPRMKFSRIFTRKELTNAGISHTLEGYVTLVDSLELIEDAYFTGQDAVHTGLTELAAYQLSSSLAGMNYPEPIVSHEAATAYLTRAPVGLSSWNPKSNGTQREKLLLDVVAKGLTELCRQKPAGLNAVRWLGKWFLENNPTQPITKRCIQYTCMKIDCTFACIVACEATRRLVKPDITSDRASSDSDRHEAMADELQSSEELAFVAEEVDRIILSSIDTCLKDEVYDELKVTHWVDTICESIMKGLSEVRKPLKYIVTCMIMQKNGAGVHSSISCHWDTVTDATAFRNPFDEDEHKEAFPDFETSMRVTHHEPDTSTHSLNWSIDTIAELKPLAFSPLPEQVALEASQHTHPAASDPATFFSDPTKFRVLQTPSPHTRTKMTSSAGRSTPVTAEPGTGSGRQPVGSADLHRRCQEAIRICEQRLRERQLKMARLQVSTPTRTPQRRKLPKHSGLALVPTLRAQTPQSTPTQQAGQRESTTPFRTGVSPIAKSPSQPTQMETPTTKLTFTPTPGASQPGEPIADANTSVISSIAAADSATPEAISFGSLTLSPSPVATPEQSEENPRPSRNASADDSAASVSLQTMSLLQNSTEEDGDDSLATSAVHSTTTGIARRQESFVAAIEAASTCSAAASPVRTRQQTTSTPKTPTAIAEALHEAKALGLTEPSLQWEYAHILQRGRGMP</sequence>
<feature type="compositionally biased region" description="Polar residues" evidence="1">
    <location>
        <begin position="426"/>
        <end position="446"/>
    </location>
</feature>